<evidence type="ECO:0000256" key="3">
    <source>
        <dbReference type="ARBA" id="ARBA00022448"/>
    </source>
</evidence>
<evidence type="ECO:0000256" key="5">
    <source>
        <dbReference type="ARBA" id="ARBA00022692"/>
    </source>
</evidence>
<dbReference type="NCBIfam" id="TIGR00711">
    <property type="entry name" value="efflux_EmrB"/>
    <property type="match status" value="1"/>
</dbReference>
<comment type="similarity">
    <text evidence="2">Belongs to the major facilitator superfamily. TCR/Tet family.</text>
</comment>
<protein>
    <submittedName>
        <fullName evidence="11">EmrB/QacA subfamily drug resistance transporter</fullName>
    </submittedName>
</protein>
<evidence type="ECO:0000256" key="9">
    <source>
        <dbReference type="SAM" id="Phobius"/>
    </source>
</evidence>
<dbReference type="PANTHER" id="PTHR23501">
    <property type="entry name" value="MAJOR FACILITATOR SUPERFAMILY"/>
    <property type="match status" value="1"/>
</dbReference>
<feature type="transmembrane region" description="Helical" evidence="9">
    <location>
        <begin position="345"/>
        <end position="363"/>
    </location>
</feature>
<dbReference type="EMBL" id="JACCBM010000001">
    <property type="protein sequence ID" value="NYD71915.1"/>
    <property type="molecule type" value="Genomic_DNA"/>
</dbReference>
<evidence type="ECO:0000313" key="11">
    <source>
        <dbReference type="EMBL" id="NYD71915.1"/>
    </source>
</evidence>
<dbReference type="AlphaFoldDB" id="A0A852ST37"/>
<feature type="transmembrane region" description="Helical" evidence="9">
    <location>
        <begin position="405"/>
        <end position="429"/>
    </location>
</feature>
<feature type="domain" description="Major facilitator superfamily (MFS) profile" evidence="10">
    <location>
        <begin position="24"/>
        <end position="507"/>
    </location>
</feature>
<feature type="transmembrane region" description="Helical" evidence="9">
    <location>
        <begin position="315"/>
        <end position="333"/>
    </location>
</feature>
<organism evidence="11 12">
    <name type="scientific">Herbiconiux flava</name>
    <dbReference type="NCBI Taxonomy" id="881268"/>
    <lineage>
        <taxon>Bacteria</taxon>
        <taxon>Bacillati</taxon>
        <taxon>Actinomycetota</taxon>
        <taxon>Actinomycetes</taxon>
        <taxon>Micrococcales</taxon>
        <taxon>Microbacteriaceae</taxon>
        <taxon>Herbiconiux</taxon>
    </lineage>
</organism>
<feature type="transmembrane region" description="Helical" evidence="9">
    <location>
        <begin position="115"/>
        <end position="136"/>
    </location>
</feature>
<dbReference type="GO" id="GO:0005886">
    <property type="term" value="C:plasma membrane"/>
    <property type="evidence" value="ECO:0007669"/>
    <property type="project" value="UniProtKB-SubCell"/>
</dbReference>
<gene>
    <name evidence="11" type="ORF">BJ984_003073</name>
</gene>
<dbReference type="GO" id="GO:0022857">
    <property type="term" value="F:transmembrane transporter activity"/>
    <property type="evidence" value="ECO:0007669"/>
    <property type="project" value="InterPro"/>
</dbReference>
<comment type="caution">
    <text evidence="11">The sequence shown here is derived from an EMBL/GenBank/DDBJ whole genome shotgun (WGS) entry which is preliminary data.</text>
</comment>
<evidence type="ECO:0000256" key="7">
    <source>
        <dbReference type="ARBA" id="ARBA00023136"/>
    </source>
</evidence>
<keyword evidence="4" id="KW-1003">Cell membrane</keyword>
<keyword evidence="5 9" id="KW-0812">Transmembrane</keyword>
<keyword evidence="3" id="KW-0813">Transport</keyword>
<reference evidence="11 12" key="1">
    <citation type="submission" date="2020-07" db="EMBL/GenBank/DDBJ databases">
        <title>Sequencing the genomes of 1000 actinobacteria strains.</title>
        <authorList>
            <person name="Klenk H.-P."/>
        </authorList>
    </citation>
    <scope>NUCLEOTIDE SEQUENCE [LARGE SCALE GENOMIC DNA]</scope>
    <source>
        <strain evidence="11 12">DSM 26474</strain>
    </source>
</reference>
<evidence type="ECO:0000256" key="4">
    <source>
        <dbReference type="ARBA" id="ARBA00022475"/>
    </source>
</evidence>
<dbReference type="Gene3D" id="1.20.1720.10">
    <property type="entry name" value="Multidrug resistance protein D"/>
    <property type="match status" value="1"/>
</dbReference>
<dbReference type="InterPro" id="IPR020846">
    <property type="entry name" value="MFS_dom"/>
</dbReference>
<sequence>MPSQTIEAPAPAEGAKTRRQVLVPLSGLLLGMFVAMLASTVVSSSLPKIISDLGGTQSGYTWVVTATLLATTVSTPIWGKLADLTNRKRLIQLSLIIFVVGSGLAGLAQSTEMLIFFRVLQGLGAGGLTALVQVAMADIIPPRERGRYMGLLGAVMAVATVGGPLLGGVITDSAGWRWNFYIAVPFAVAALIVLQRTLHIPTQKRKVTIDYLGAALIAAGVSLLLIWVTLAGNDFEWGSVQSIAMVVGAVLLLAAAVVTELKVKEPIIPMTLFKNRTFWLAVIASISVGVAMFGTSIFLSQYMQLARGKTPTESGLLTIPMIAGVLVSSIVIGQVISRTGIWKRYMVIGSVLLTIGLALMGTIRYDTSFWLVFLYMFVMGSGVGMVMQNLVLIVQNAVDPRQIGVASASVAFFRSLGGTIGVAVMGAVLGNRITSLIADGLLKLGVDPSQTGGLESGGIPDLTTLPAPIRTLVESAYGEAVADIFLLAVPLALLSIVAIALLPNRALGTKTSQEQIADLEQTVVNVSAAEIAGESTENGERRDGTGRLGGADRDDDGQDARPHAPRHAEEAPERR</sequence>
<feature type="region of interest" description="Disordered" evidence="8">
    <location>
        <begin position="530"/>
        <end position="575"/>
    </location>
</feature>
<dbReference type="PANTHER" id="PTHR23501:SF197">
    <property type="entry name" value="COMD"/>
    <property type="match status" value="1"/>
</dbReference>
<feature type="transmembrane region" description="Helical" evidence="9">
    <location>
        <begin position="148"/>
        <end position="170"/>
    </location>
</feature>
<evidence type="ECO:0000256" key="6">
    <source>
        <dbReference type="ARBA" id="ARBA00022989"/>
    </source>
</evidence>
<dbReference type="InterPro" id="IPR004638">
    <property type="entry name" value="EmrB-like"/>
</dbReference>
<evidence type="ECO:0000256" key="2">
    <source>
        <dbReference type="ARBA" id="ARBA00007520"/>
    </source>
</evidence>
<keyword evidence="6 9" id="KW-1133">Transmembrane helix</keyword>
<feature type="transmembrane region" description="Helical" evidence="9">
    <location>
        <begin position="484"/>
        <end position="502"/>
    </location>
</feature>
<evidence type="ECO:0000256" key="1">
    <source>
        <dbReference type="ARBA" id="ARBA00004651"/>
    </source>
</evidence>
<dbReference type="Gene3D" id="1.20.1250.20">
    <property type="entry name" value="MFS general substrate transporter like domains"/>
    <property type="match status" value="1"/>
</dbReference>
<dbReference type="InterPro" id="IPR011701">
    <property type="entry name" value="MFS"/>
</dbReference>
<feature type="transmembrane region" description="Helical" evidence="9">
    <location>
        <begin position="369"/>
        <end position="393"/>
    </location>
</feature>
<dbReference type="Pfam" id="PF07690">
    <property type="entry name" value="MFS_1"/>
    <property type="match status" value="1"/>
</dbReference>
<feature type="compositionally biased region" description="Basic and acidic residues" evidence="8">
    <location>
        <begin position="558"/>
        <end position="575"/>
    </location>
</feature>
<dbReference type="SUPFAM" id="SSF103473">
    <property type="entry name" value="MFS general substrate transporter"/>
    <property type="match status" value="1"/>
</dbReference>
<feature type="transmembrane region" description="Helical" evidence="9">
    <location>
        <begin position="240"/>
        <end position="258"/>
    </location>
</feature>
<dbReference type="FunFam" id="1.20.1720.10:FF:000004">
    <property type="entry name" value="EmrB/QacA family drug resistance transporter"/>
    <property type="match status" value="1"/>
</dbReference>
<proteinExistence type="inferred from homology"/>
<dbReference type="CDD" id="cd17502">
    <property type="entry name" value="MFS_Azr1_MDR_like"/>
    <property type="match status" value="1"/>
</dbReference>
<feature type="transmembrane region" description="Helical" evidence="9">
    <location>
        <begin position="176"/>
        <end position="195"/>
    </location>
</feature>
<dbReference type="PROSITE" id="PS50850">
    <property type="entry name" value="MFS"/>
    <property type="match status" value="1"/>
</dbReference>
<feature type="transmembrane region" description="Helical" evidence="9">
    <location>
        <begin position="59"/>
        <end position="78"/>
    </location>
</feature>
<evidence type="ECO:0000313" key="12">
    <source>
        <dbReference type="Proteomes" id="UP000549913"/>
    </source>
</evidence>
<evidence type="ECO:0000256" key="8">
    <source>
        <dbReference type="SAM" id="MobiDB-lite"/>
    </source>
</evidence>
<dbReference type="RefSeq" id="WP_271206529.1">
    <property type="nucleotide sequence ID" value="NZ_BSEW01000002.1"/>
</dbReference>
<keyword evidence="7 9" id="KW-0472">Membrane</keyword>
<feature type="transmembrane region" description="Helical" evidence="9">
    <location>
        <begin position="90"/>
        <end position="109"/>
    </location>
</feature>
<dbReference type="Proteomes" id="UP000549913">
    <property type="component" value="Unassembled WGS sequence"/>
</dbReference>
<name>A0A852ST37_9MICO</name>
<feature type="transmembrane region" description="Helical" evidence="9">
    <location>
        <begin position="21"/>
        <end position="39"/>
    </location>
</feature>
<feature type="transmembrane region" description="Helical" evidence="9">
    <location>
        <begin position="207"/>
        <end position="228"/>
    </location>
</feature>
<evidence type="ECO:0000259" key="10">
    <source>
        <dbReference type="PROSITE" id="PS50850"/>
    </source>
</evidence>
<dbReference type="PRINTS" id="PR01036">
    <property type="entry name" value="TCRTETB"/>
</dbReference>
<feature type="transmembrane region" description="Helical" evidence="9">
    <location>
        <begin position="278"/>
        <end position="303"/>
    </location>
</feature>
<accession>A0A852ST37</accession>
<keyword evidence="12" id="KW-1185">Reference proteome</keyword>
<dbReference type="InterPro" id="IPR036259">
    <property type="entry name" value="MFS_trans_sf"/>
</dbReference>
<comment type="subcellular location">
    <subcellularLocation>
        <location evidence="1">Cell membrane</location>
        <topology evidence="1">Multi-pass membrane protein</topology>
    </subcellularLocation>
</comment>